<evidence type="ECO:0000313" key="1">
    <source>
        <dbReference type="EMBL" id="VEL29909.1"/>
    </source>
</evidence>
<name>A0A3S5AVY8_9PLAT</name>
<feature type="non-terminal residue" evidence="1">
    <location>
        <position position="141"/>
    </location>
</feature>
<comment type="caution">
    <text evidence="1">The sequence shown here is derived from an EMBL/GenBank/DDBJ whole genome shotgun (WGS) entry which is preliminary data.</text>
</comment>
<proteinExistence type="predicted"/>
<keyword evidence="2" id="KW-1185">Reference proteome</keyword>
<dbReference type="Proteomes" id="UP000784294">
    <property type="component" value="Unassembled WGS sequence"/>
</dbReference>
<evidence type="ECO:0000313" key="2">
    <source>
        <dbReference type="Proteomes" id="UP000784294"/>
    </source>
</evidence>
<organism evidence="1 2">
    <name type="scientific">Protopolystoma xenopodis</name>
    <dbReference type="NCBI Taxonomy" id="117903"/>
    <lineage>
        <taxon>Eukaryota</taxon>
        <taxon>Metazoa</taxon>
        <taxon>Spiralia</taxon>
        <taxon>Lophotrochozoa</taxon>
        <taxon>Platyhelminthes</taxon>
        <taxon>Monogenea</taxon>
        <taxon>Polyopisthocotylea</taxon>
        <taxon>Polystomatidea</taxon>
        <taxon>Polystomatidae</taxon>
        <taxon>Protopolystoma</taxon>
    </lineage>
</organism>
<sequence length="141" mass="15305">MPQADGTFLICSLTFCPSADCFSVSFFPFILCRPQLHGRPEEASLFALLRHLVELTDHTVRLTSAHPLNSATFVAMTDATTHRPTVCAASEAECLLTVKRLGALETSERLTSFVKRNDRSLTAFFTKTGLDHAASGQGSTA</sequence>
<reference evidence="1" key="1">
    <citation type="submission" date="2018-11" db="EMBL/GenBank/DDBJ databases">
        <authorList>
            <consortium name="Pathogen Informatics"/>
        </authorList>
    </citation>
    <scope>NUCLEOTIDE SEQUENCE</scope>
</reference>
<protein>
    <submittedName>
        <fullName evidence="1">Uncharacterized protein</fullName>
    </submittedName>
</protein>
<gene>
    <name evidence="1" type="ORF">PXEA_LOCUS23349</name>
</gene>
<dbReference type="EMBL" id="CAAALY010107516">
    <property type="protein sequence ID" value="VEL29909.1"/>
    <property type="molecule type" value="Genomic_DNA"/>
</dbReference>
<dbReference type="AlphaFoldDB" id="A0A3S5AVY8"/>
<accession>A0A3S5AVY8</accession>